<keyword evidence="2" id="KW-1185">Reference proteome</keyword>
<dbReference type="Proteomes" id="UP000620124">
    <property type="component" value="Unassembled WGS sequence"/>
</dbReference>
<sequence>MQCAVVREHHRRHPIQLPTVSRHLSVGRVLAVPAQSNLFVSDFPPARKLRRQGRISAICPNASPRNVNIVDAILDSEPANAMDGICQRLDAFLSLSTVCLRLPPV</sequence>
<organism evidence="1 2">
    <name type="scientific">Mycena venus</name>
    <dbReference type="NCBI Taxonomy" id="2733690"/>
    <lineage>
        <taxon>Eukaryota</taxon>
        <taxon>Fungi</taxon>
        <taxon>Dikarya</taxon>
        <taxon>Basidiomycota</taxon>
        <taxon>Agaricomycotina</taxon>
        <taxon>Agaricomycetes</taxon>
        <taxon>Agaricomycetidae</taxon>
        <taxon>Agaricales</taxon>
        <taxon>Marasmiineae</taxon>
        <taxon>Mycenaceae</taxon>
        <taxon>Mycena</taxon>
    </lineage>
</organism>
<protein>
    <submittedName>
        <fullName evidence="1">Uncharacterized protein</fullName>
    </submittedName>
</protein>
<comment type="caution">
    <text evidence="1">The sequence shown here is derived from an EMBL/GenBank/DDBJ whole genome shotgun (WGS) entry which is preliminary data.</text>
</comment>
<proteinExistence type="predicted"/>
<evidence type="ECO:0000313" key="1">
    <source>
        <dbReference type="EMBL" id="KAF7358284.1"/>
    </source>
</evidence>
<dbReference type="OrthoDB" id="3112934at2759"/>
<evidence type="ECO:0000313" key="2">
    <source>
        <dbReference type="Proteomes" id="UP000620124"/>
    </source>
</evidence>
<dbReference type="EMBL" id="JACAZI010000006">
    <property type="protein sequence ID" value="KAF7358284.1"/>
    <property type="molecule type" value="Genomic_DNA"/>
</dbReference>
<name>A0A8H7D190_9AGAR</name>
<gene>
    <name evidence="1" type="ORF">MVEN_00877700</name>
</gene>
<accession>A0A8H7D190</accession>
<dbReference type="AlphaFoldDB" id="A0A8H7D190"/>
<reference evidence="1" key="1">
    <citation type="submission" date="2020-05" db="EMBL/GenBank/DDBJ databases">
        <title>Mycena genomes resolve the evolution of fungal bioluminescence.</title>
        <authorList>
            <person name="Tsai I.J."/>
        </authorList>
    </citation>
    <scope>NUCLEOTIDE SEQUENCE</scope>
    <source>
        <strain evidence="1">CCC161011</strain>
    </source>
</reference>